<dbReference type="Gene3D" id="3.40.50.300">
    <property type="entry name" value="P-loop containing nucleotide triphosphate hydrolases"/>
    <property type="match status" value="1"/>
</dbReference>
<keyword evidence="4" id="KW-1185">Reference proteome</keyword>
<dbReference type="GO" id="GO:0005524">
    <property type="term" value="F:ATP binding"/>
    <property type="evidence" value="ECO:0007669"/>
    <property type="project" value="InterPro"/>
</dbReference>
<name>A0A1M5XGT3_9RHOB</name>
<feature type="binding site" evidence="2">
    <location>
        <begin position="9"/>
        <end position="16"/>
    </location>
    <ligand>
        <name>ATP</name>
        <dbReference type="ChEBI" id="CHEBI:30616"/>
    </ligand>
</feature>
<sequence>MSRILFLHGASSSGKSTLARAIREVSHEPWAHLSFDMFRDSGALLPGAYADWPARRATAFKALHQTFATFAAAGFDLIIEHILDTEGWHTELQRLLAGHSVLFVGLQTPVDVLTRREAERDDRADGSALRDGQTIHRGLHYDLELDGTADPATNALRVLQETPSPASTFFDIRLS</sequence>
<dbReference type="PIRSF" id="PIRSF007531">
    <property type="entry name" value="CPT"/>
    <property type="match status" value="1"/>
</dbReference>
<gene>
    <name evidence="3" type="ORF">SAMN05443551_3945</name>
</gene>
<dbReference type="OrthoDB" id="67453at2"/>
<dbReference type="InterPro" id="IPR027417">
    <property type="entry name" value="P-loop_NTPase"/>
</dbReference>
<dbReference type="Pfam" id="PF07931">
    <property type="entry name" value="CPT"/>
    <property type="match status" value="1"/>
</dbReference>
<proteinExistence type="predicted"/>
<evidence type="ECO:0000313" key="3">
    <source>
        <dbReference type="EMBL" id="SHH98969.1"/>
    </source>
</evidence>
<evidence type="ECO:0000256" key="1">
    <source>
        <dbReference type="PIRSR" id="PIRSR007531-1"/>
    </source>
</evidence>
<reference evidence="3 4" key="1">
    <citation type="submission" date="2016-11" db="EMBL/GenBank/DDBJ databases">
        <authorList>
            <person name="Jaros S."/>
            <person name="Januszkiewicz K."/>
            <person name="Wedrychowicz H."/>
        </authorList>
    </citation>
    <scope>NUCLEOTIDE SEQUENCE [LARGE SCALE GENOMIC DNA]</scope>
    <source>
        <strain evidence="3 4">DSM 29431</strain>
    </source>
</reference>
<dbReference type="GO" id="GO:0016740">
    <property type="term" value="F:transferase activity"/>
    <property type="evidence" value="ECO:0007669"/>
    <property type="project" value="UniProtKB-KW"/>
</dbReference>
<dbReference type="AlphaFoldDB" id="A0A1M5XGT3"/>
<dbReference type="RefSeq" id="WP_072779802.1">
    <property type="nucleotide sequence ID" value="NZ_FQXC01000006.1"/>
</dbReference>
<dbReference type="SUPFAM" id="SSF52540">
    <property type="entry name" value="P-loop containing nucleoside triphosphate hydrolases"/>
    <property type="match status" value="1"/>
</dbReference>
<dbReference type="EMBL" id="FQXC01000006">
    <property type="protein sequence ID" value="SHH98969.1"/>
    <property type="molecule type" value="Genomic_DNA"/>
</dbReference>
<evidence type="ECO:0000256" key="2">
    <source>
        <dbReference type="PIRSR" id="PIRSR007531-2"/>
    </source>
</evidence>
<dbReference type="STRING" id="996342.SAMN05443551_3945"/>
<evidence type="ECO:0000313" key="4">
    <source>
        <dbReference type="Proteomes" id="UP000184221"/>
    </source>
</evidence>
<keyword evidence="3" id="KW-0808">Transferase</keyword>
<accession>A0A1M5XGT3</accession>
<dbReference type="InterPro" id="IPR012853">
    <property type="entry name" value="CPT"/>
</dbReference>
<dbReference type="Proteomes" id="UP000184221">
    <property type="component" value="Unassembled WGS sequence"/>
</dbReference>
<organism evidence="3 4">
    <name type="scientific">Marivita hallyeonensis</name>
    <dbReference type="NCBI Taxonomy" id="996342"/>
    <lineage>
        <taxon>Bacteria</taxon>
        <taxon>Pseudomonadati</taxon>
        <taxon>Pseudomonadota</taxon>
        <taxon>Alphaproteobacteria</taxon>
        <taxon>Rhodobacterales</taxon>
        <taxon>Roseobacteraceae</taxon>
        <taxon>Marivita</taxon>
    </lineage>
</organism>
<protein>
    <submittedName>
        <fullName evidence="3">Chloramphenicol 3-O phosphotransferase</fullName>
    </submittedName>
</protein>
<feature type="active site" evidence="1">
    <location>
        <position position="36"/>
    </location>
</feature>